<dbReference type="Proteomes" id="UP000515908">
    <property type="component" value="Chromosome 16"/>
</dbReference>
<name>A0A7G2CM12_9TRYP</name>
<evidence type="ECO:0000256" key="1">
    <source>
        <dbReference type="SAM" id="Phobius"/>
    </source>
</evidence>
<feature type="transmembrane region" description="Helical" evidence="1">
    <location>
        <begin position="1112"/>
        <end position="1138"/>
    </location>
</feature>
<keyword evidence="1" id="KW-0812">Transmembrane</keyword>
<dbReference type="InterPro" id="IPR055920">
    <property type="entry name" value="DUF7497"/>
</dbReference>
<keyword evidence="1" id="KW-0472">Membrane</keyword>
<accession>A0A7G2CM12</accession>
<evidence type="ECO:0000313" key="6">
    <source>
        <dbReference type="Proteomes" id="UP000515908"/>
    </source>
</evidence>
<reference evidence="5 6" key="1">
    <citation type="submission" date="2020-08" db="EMBL/GenBank/DDBJ databases">
        <authorList>
            <person name="Newling K."/>
            <person name="Davey J."/>
            <person name="Forrester S."/>
        </authorList>
    </citation>
    <scope>NUCLEOTIDE SEQUENCE [LARGE SCALE GENOMIC DNA]</scope>
    <source>
        <strain evidence="6">Crithidia deanei Carvalho (ATCC PRA-265)</strain>
    </source>
</reference>
<keyword evidence="2" id="KW-0732">Signal</keyword>
<evidence type="ECO:0000259" key="4">
    <source>
        <dbReference type="Pfam" id="PF24328"/>
    </source>
</evidence>
<feature type="domain" description="DUF7498" evidence="4">
    <location>
        <begin position="506"/>
        <end position="618"/>
    </location>
</feature>
<organism evidence="5 6">
    <name type="scientific">Angomonas deanei</name>
    <dbReference type="NCBI Taxonomy" id="59799"/>
    <lineage>
        <taxon>Eukaryota</taxon>
        <taxon>Discoba</taxon>
        <taxon>Euglenozoa</taxon>
        <taxon>Kinetoplastea</taxon>
        <taxon>Metakinetoplastina</taxon>
        <taxon>Trypanosomatida</taxon>
        <taxon>Trypanosomatidae</taxon>
        <taxon>Strigomonadinae</taxon>
        <taxon>Angomonas</taxon>
    </lineage>
</organism>
<dbReference type="Pfam" id="PF24328">
    <property type="entry name" value="DUF7498"/>
    <property type="match status" value="4"/>
</dbReference>
<gene>
    <name evidence="5" type="ORF">ADEAN_000761200</name>
</gene>
<feature type="domain" description="DUF7498" evidence="4">
    <location>
        <begin position="259"/>
        <end position="372"/>
    </location>
</feature>
<feature type="chain" id="PRO_5028880438" description="IPT/TIG domain containing protein" evidence="2">
    <location>
        <begin position="30"/>
        <end position="1208"/>
    </location>
</feature>
<dbReference type="AlphaFoldDB" id="A0A7G2CM12"/>
<proteinExistence type="predicted"/>
<evidence type="ECO:0000313" key="5">
    <source>
        <dbReference type="EMBL" id="CAD2220097.1"/>
    </source>
</evidence>
<evidence type="ECO:0000256" key="2">
    <source>
        <dbReference type="SAM" id="SignalP"/>
    </source>
</evidence>
<feature type="domain" description="DUF7497" evidence="3">
    <location>
        <begin position="149"/>
        <end position="245"/>
    </location>
</feature>
<dbReference type="Pfam" id="PF24327">
    <property type="entry name" value="DUF7497"/>
    <property type="match status" value="3"/>
</dbReference>
<feature type="domain" description="DUF7497" evidence="3">
    <location>
        <begin position="664"/>
        <end position="734"/>
    </location>
</feature>
<sequence length="1208" mass="129562">MKITSISDALRRPVAACAAVMLFLATASGAPAATSGSCKKGTSNSCVDGSTLTITGTGFDSTLAVTIGWTTSDNALIKCLNPTTTETSFTCTLNVATNYKGVYPVEMGDNHIGSILVGTFYQQDFDRYTTTWDPNSRIVSTADGPFTVGKKLTIYGTFEDNTEYEVLLYNEQEKLAQENIEDGSQFFATCENAAVDHVNIVSTVVPNAITCTLSKRPMAMGRYGVIVRNKATLAIMRGSGALEGFDIQNTDPVITNGLGDCALNSSLCKTGAILSVNGSYINVRQPYAGSSDESYAYLSFGFDASAGDSKSISCSKMITGGKGRNGQANCTLKIGSGVPHGMYPVYLTNQLGDNKATEISEPYYVGSLLVGAYYHYDFVGFNATMKRPNLIAKLHVSGHNSTYPTIVKSGETLLILGTFDENAVYEVLMYYSKQDIADISATVPTCTSLQITSNRIECTIFSKPSIMGPFKFLVRDVATGWILPGSTSLTDILISSSDMAILTGVGDCAGNSTLCTEGALLTFQGQGLNTVIVEQKGQDTLWFAYFTIGFLAEAEDKRSITCKTIKTAGRGRNGNATCQLSFAANTPVGMYPVYLQNQIGDDANMKSAPQYIGAFLYGNFMGTGSILPGFYPEASVKFPNGDADEAETLYVSSRGGGSVLAFEEVMEIFGRFDATATYEVIVYNSEEGGSDDGPTCTVVTVNSNKVTCSLWKKPSHMGLFKILVRDKKSGWILRISPNVRPFLLNSRPPVDVNVTVICPEGSTACGSGDAVLNITAAGLNTHTPPKGSSYDAYTRVVIGMDETIEDKFKFSCQTIAHGGGGKGGFVTCRLASGANATTGTYPIYIQNMLDTKGTWGTRNLLGSIMFNRRNRLDSKAFWLAPDKTTYMYNVTMAAPSNLRDNSYLTFFGHFNASATYNVTFGKSYAMTCDVVSVSTNAVRCLYNSNGQAVDSGDAFPLLNDAETTGRLTRDARTLGSNGIILYPPTPIILSATGECAEDSTKCRSGSKLTFRALNFDGKNIDQSRFVFSDSKGSIKCEITKVTDDSLTCTLVVVEGTKGRFLVTFQKVVNKAGTWFDPPVAAGELTIGMPGEKGWLGAATSTKAVHTRPVNRATFICTIVFAVLFAVALITLIVVCLCCQVSRKSARISRNVAFVNQAHDMETKDAHYTGTVEKDSFGNNTSASLNDGLSSSLYRNTNANSYAPQEGRL</sequence>
<evidence type="ECO:0000259" key="3">
    <source>
        <dbReference type="Pfam" id="PF24327"/>
    </source>
</evidence>
<keyword evidence="6" id="KW-1185">Reference proteome</keyword>
<dbReference type="EMBL" id="LR877160">
    <property type="protein sequence ID" value="CAD2220097.1"/>
    <property type="molecule type" value="Genomic_DNA"/>
</dbReference>
<feature type="domain" description="DUF7497" evidence="3">
    <location>
        <begin position="398"/>
        <end position="496"/>
    </location>
</feature>
<protein>
    <recommendedName>
        <fullName evidence="7">IPT/TIG domain containing protein</fullName>
    </recommendedName>
</protein>
<keyword evidence="1" id="KW-1133">Transmembrane helix</keyword>
<feature type="signal peptide" evidence="2">
    <location>
        <begin position="1"/>
        <end position="29"/>
    </location>
</feature>
<dbReference type="VEuPathDB" id="TriTrypDB:ADEAN_000761200"/>
<feature type="domain" description="DUF7498" evidence="4">
    <location>
        <begin position="993"/>
        <end position="1087"/>
    </location>
</feature>
<feature type="domain" description="DUF7498" evidence="4">
    <location>
        <begin position="36"/>
        <end position="107"/>
    </location>
</feature>
<dbReference type="InterPro" id="IPR055921">
    <property type="entry name" value="DUF7498"/>
</dbReference>
<evidence type="ECO:0008006" key="7">
    <source>
        <dbReference type="Google" id="ProtNLM"/>
    </source>
</evidence>